<feature type="compositionally biased region" description="Low complexity" evidence="1">
    <location>
        <begin position="477"/>
        <end position="515"/>
    </location>
</feature>
<feature type="non-terminal residue" evidence="2">
    <location>
        <position position="529"/>
    </location>
</feature>
<gene>
    <name evidence="2" type="ORF">FOZ60_013453</name>
</gene>
<name>A0A7J6N9B3_PEROL</name>
<sequence>ATPYDFDQHIYDNFNQINGNPDYDYWKHRHHNHYIDKDHDCDHFSDDDHRYDDYNLRDRDHTDDRTDIFSAPKEISTSHTVTDQMAYIFDVGHSSEYSPGVSNADLLFAVFGFVRDVTFPAQPSPLQVVHAFFYSKVDSKTSLTTCPTTTTVTTTTNTTSTTPTTTTTTTLIFQDGMSRACKRKKMVVYLLHMKGSTPGKTLRVTRAGGRNFDNNKRFAQDTSYDRFLLCSCALSGAVFCIISRTPAETARLLKHSFTLGDTLCLCQPSGAGKLSNKDSTRILVTLDSLVPVPFPNQLPRALSSEATTVYCFGLYQGVQIFVLRSGVAEGRCGGICCDGRVAGERFCGCTGSPRRNNWAATLYLEVEVEESSALYGIQFEITSNTLTRLFATERARTMTAADIDPGLYSEATERMVDLINESGAWSLYIWKKSSEGEDSAPRPPRYHLARLVPTRLLGEAQERCLAMRYDGEQADFGQGQNGDNNNNNHQQQHQQQQLPQNNNNVGGNQAVALNNAPPPPRDQVEEDDD</sequence>
<protein>
    <submittedName>
        <fullName evidence="2">Uncharacterized protein</fullName>
    </submittedName>
</protein>
<evidence type="ECO:0000256" key="1">
    <source>
        <dbReference type="SAM" id="MobiDB-lite"/>
    </source>
</evidence>
<proteinExistence type="predicted"/>
<dbReference type="AlphaFoldDB" id="A0A7J6N9B3"/>
<accession>A0A7J6N9B3</accession>
<evidence type="ECO:0000313" key="2">
    <source>
        <dbReference type="EMBL" id="KAF4680483.1"/>
    </source>
</evidence>
<dbReference type="OrthoDB" id="10589091at2759"/>
<dbReference type="EMBL" id="JABANP010000604">
    <property type="protein sequence ID" value="KAF4680483.1"/>
    <property type="molecule type" value="Genomic_DNA"/>
</dbReference>
<dbReference type="Proteomes" id="UP000541610">
    <property type="component" value="Unassembled WGS sequence"/>
</dbReference>
<feature type="region of interest" description="Disordered" evidence="1">
    <location>
        <begin position="473"/>
        <end position="529"/>
    </location>
</feature>
<organism evidence="2 3">
    <name type="scientific">Perkinsus olseni</name>
    <name type="common">Perkinsus atlanticus</name>
    <dbReference type="NCBI Taxonomy" id="32597"/>
    <lineage>
        <taxon>Eukaryota</taxon>
        <taxon>Sar</taxon>
        <taxon>Alveolata</taxon>
        <taxon>Perkinsozoa</taxon>
        <taxon>Perkinsea</taxon>
        <taxon>Perkinsida</taxon>
        <taxon>Perkinsidae</taxon>
        <taxon>Perkinsus</taxon>
    </lineage>
</organism>
<comment type="caution">
    <text evidence="2">The sequence shown here is derived from an EMBL/GenBank/DDBJ whole genome shotgun (WGS) entry which is preliminary data.</text>
</comment>
<evidence type="ECO:0000313" key="3">
    <source>
        <dbReference type="Proteomes" id="UP000541610"/>
    </source>
</evidence>
<reference evidence="2 3" key="1">
    <citation type="submission" date="2020-04" db="EMBL/GenBank/DDBJ databases">
        <title>Perkinsus olseni comparative genomics.</title>
        <authorList>
            <person name="Bogema D.R."/>
        </authorList>
    </citation>
    <scope>NUCLEOTIDE SEQUENCE [LARGE SCALE GENOMIC DNA]</scope>
    <source>
        <strain evidence="2">00978-12</strain>
    </source>
</reference>